<evidence type="ECO:0000259" key="1">
    <source>
        <dbReference type="Pfam" id="PF09350"/>
    </source>
</evidence>
<name>A0A3M7TUG0_9BACI</name>
<keyword evidence="3" id="KW-1185">Reference proteome</keyword>
<dbReference type="Pfam" id="PF09350">
    <property type="entry name" value="DJC28_CD"/>
    <property type="match status" value="1"/>
</dbReference>
<reference evidence="2 3" key="1">
    <citation type="submission" date="2018-10" db="EMBL/GenBank/DDBJ databases">
        <title>Bacillus Keqinensis sp. nov., a moderately halophilic bacterium isolated from a saline-alkaline lake.</title>
        <authorList>
            <person name="Wang H."/>
        </authorList>
    </citation>
    <scope>NUCLEOTIDE SEQUENCE [LARGE SCALE GENOMIC DNA]</scope>
    <source>
        <strain evidence="2 3">KQ-3</strain>
    </source>
</reference>
<dbReference type="OrthoDB" id="9798476at2"/>
<gene>
    <name evidence="2" type="ORF">EBO34_04865</name>
</gene>
<comment type="caution">
    <text evidence="2">The sequence shown here is derived from an EMBL/GenBank/DDBJ whole genome shotgun (WGS) entry which is preliminary data.</text>
</comment>
<protein>
    <submittedName>
        <fullName evidence="2">DUF1992 domain-containing protein</fullName>
    </submittedName>
</protein>
<dbReference type="EMBL" id="RHIB01000001">
    <property type="protein sequence ID" value="RNA69280.1"/>
    <property type="molecule type" value="Genomic_DNA"/>
</dbReference>
<feature type="domain" description="DnaJ homologue subfamily C member 28 conserved" evidence="1">
    <location>
        <begin position="15"/>
        <end position="66"/>
    </location>
</feature>
<organism evidence="2 3">
    <name type="scientific">Alteribacter keqinensis</name>
    <dbReference type="NCBI Taxonomy" id="2483800"/>
    <lineage>
        <taxon>Bacteria</taxon>
        <taxon>Bacillati</taxon>
        <taxon>Bacillota</taxon>
        <taxon>Bacilli</taxon>
        <taxon>Bacillales</taxon>
        <taxon>Bacillaceae</taxon>
        <taxon>Alteribacter</taxon>
    </lineage>
</organism>
<dbReference type="Proteomes" id="UP000278746">
    <property type="component" value="Unassembled WGS sequence"/>
</dbReference>
<dbReference type="AlphaFoldDB" id="A0A3M7TUG0"/>
<dbReference type="InterPro" id="IPR018961">
    <property type="entry name" value="DnaJ_homolog_subfam-C_membr-28"/>
</dbReference>
<evidence type="ECO:0000313" key="2">
    <source>
        <dbReference type="EMBL" id="RNA69280.1"/>
    </source>
</evidence>
<sequence>MKMKDWFGDIYKKHEKAGDFDHLEGKGKPLKRELLEGDVLDRTIKAANFVPEWVQKRKEVVTEMEKVIRLKEHMDEEVFEERVETINGLIRKYNQKCPPVMQRGLVSPGNLEERYESWL</sequence>
<accession>A0A3M7TUG0</accession>
<evidence type="ECO:0000313" key="3">
    <source>
        <dbReference type="Proteomes" id="UP000278746"/>
    </source>
</evidence>
<proteinExistence type="predicted"/>